<keyword evidence="1" id="KW-0479">Metal-binding</keyword>
<dbReference type="PROSITE" id="PS50157">
    <property type="entry name" value="ZINC_FINGER_C2H2_2"/>
    <property type="match status" value="2"/>
</dbReference>
<keyword evidence="4" id="KW-0862">Zinc</keyword>
<feature type="compositionally biased region" description="Low complexity" evidence="6">
    <location>
        <begin position="228"/>
        <end position="238"/>
    </location>
</feature>
<dbReference type="Gene3D" id="3.30.160.60">
    <property type="entry name" value="Classic Zinc Finger"/>
    <property type="match status" value="4"/>
</dbReference>
<dbReference type="InterPro" id="IPR036236">
    <property type="entry name" value="Znf_C2H2_sf"/>
</dbReference>
<evidence type="ECO:0000256" key="6">
    <source>
        <dbReference type="SAM" id="MobiDB-lite"/>
    </source>
</evidence>
<dbReference type="InterPro" id="IPR013087">
    <property type="entry name" value="Znf_C2H2_type"/>
</dbReference>
<dbReference type="GO" id="GO:0008270">
    <property type="term" value="F:zinc ion binding"/>
    <property type="evidence" value="ECO:0007669"/>
    <property type="project" value="UniProtKB-KW"/>
</dbReference>
<feature type="compositionally biased region" description="Polar residues" evidence="6">
    <location>
        <begin position="1"/>
        <end position="13"/>
    </location>
</feature>
<feature type="region of interest" description="Disordered" evidence="6">
    <location>
        <begin position="212"/>
        <end position="238"/>
    </location>
</feature>
<evidence type="ECO:0000256" key="5">
    <source>
        <dbReference type="PROSITE-ProRule" id="PRU00042"/>
    </source>
</evidence>
<proteinExistence type="predicted"/>
<protein>
    <submittedName>
        <fullName evidence="9">C2H2-type domain-containing protein</fullName>
    </submittedName>
</protein>
<reference evidence="9" key="2">
    <citation type="submission" date="2020-10" db="UniProtKB">
        <authorList>
            <consortium name="WormBaseParasite"/>
        </authorList>
    </citation>
    <scope>IDENTIFICATION</scope>
</reference>
<evidence type="ECO:0000259" key="7">
    <source>
        <dbReference type="PROSITE" id="PS50157"/>
    </source>
</evidence>
<keyword evidence="2" id="KW-0677">Repeat</keyword>
<dbReference type="SMART" id="SM00355">
    <property type="entry name" value="ZnF_C2H2"/>
    <property type="match status" value="5"/>
</dbReference>
<keyword evidence="3 5" id="KW-0863">Zinc-finger</keyword>
<feature type="domain" description="C2H2-type" evidence="7">
    <location>
        <begin position="151"/>
        <end position="174"/>
    </location>
</feature>
<evidence type="ECO:0000313" key="9">
    <source>
        <dbReference type="WBParaSite" id="Pan_g4272.t1"/>
    </source>
</evidence>
<dbReference type="PANTHER" id="PTHR24379">
    <property type="entry name" value="KRAB AND ZINC FINGER DOMAIN-CONTAINING"/>
    <property type="match status" value="1"/>
</dbReference>
<dbReference type="PANTHER" id="PTHR24379:SF121">
    <property type="entry name" value="C2H2-TYPE DOMAIN-CONTAINING PROTEIN"/>
    <property type="match status" value="1"/>
</dbReference>
<evidence type="ECO:0000256" key="4">
    <source>
        <dbReference type="ARBA" id="ARBA00022833"/>
    </source>
</evidence>
<dbReference type="WBParaSite" id="Pan_g4272.t1">
    <property type="protein sequence ID" value="Pan_g4272.t1"/>
    <property type="gene ID" value="Pan_g4272"/>
</dbReference>
<dbReference type="Proteomes" id="UP000492821">
    <property type="component" value="Unassembled WGS sequence"/>
</dbReference>
<reference evidence="8" key="1">
    <citation type="journal article" date="2013" name="Genetics">
        <title>The draft genome and transcriptome of Panagrellus redivivus are shaped by the harsh demands of a free-living lifestyle.</title>
        <authorList>
            <person name="Srinivasan J."/>
            <person name="Dillman A.R."/>
            <person name="Macchietto M.G."/>
            <person name="Heikkinen L."/>
            <person name="Lakso M."/>
            <person name="Fracchia K.M."/>
            <person name="Antoshechkin I."/>
            <person name="Mortazavi A."/>
            <person name="Wong G."/>
            <person name="Sternberg P.W."/>
        </authorList>
    </citation>
    <scope>NUCLEOTIDE SEQUENCE [LARGE SCALE GENOMIC DNA]</scope>
    <source>
        <strain evidence="8">MT8872</strain>
    </source>
</reference>
<sequence length="533" mass="58114">MASSPSRPASATDSDAGCSPEPGVQRLLELTLAKCLDQFSSSSNSPNEDNDMKIPVYPHKHREERKRRRIIGNSDNTLDGLVAKRADVDPNAKRYQTETEAIELPDDEVEMKRLETDPDVSTRMCSICGYQGKWVSEMIRHKRVHTNERPFKCKYCNRTSKWKADLIRHVAKTHGIRVVSKYSRSKAFDMHSDIKEEVLTTDEQPLHIHATHSHISKASPARKHQQESPGSSVSTSSTSASPVFRCLVCFFEQESVDALISHLHAAHGVSPFECVQCKRTFNEVSAASGHCATPSACTPLSIKINFSPVYSNKSASSCLSSSATTSSPCSSVRSASESDGTASALSCRLDDIVGEGGSASLTCSDCPFRVDTEDKLHLHRMGHETPKGLMTYKCAFCNWYNKKKGAIEQHMALHTPRPEEFMSQVERNLITPAMMYESVKAQQNAATMAALAANPLLAAGFPMLGATAPTSLDLSSMFSAAAGLYSPMAATPQSMPDLSALSSLSVNPLLAFGLCSLLDMQKNANLLKFEPVS</sequence>
<evidence type="ECO:0000256" key="1">
    <source>
        <dbReference type="ARBA" id="ARBA00022723"/>
    </source>
</evidence>
<dbReference type="PROSITE" id="PS00028">
    <property type="entry name" value="ZINC_FINGER_C2H2_1"/>
    <property type="match status" value="1"/>
</dbReference>
<dbReference type="SUPFAM" id="SSF57667">
    <property type="entry name" value="beta-beta-alpha zinc fingers"/>
    <property type="match status" value="1"/>
</dbReference>
<dbReference type="AlphaFoldDB" id="A0A7E4VW92"/>
<accession>A0A7E4VW92</accession>
<organism evidence="8 9">
    <name type="scientific">Panagrellus redivivus</name>
    <name type="common">Microworm</name>
    <dbReference type="NCBI Taxonomy" id="6233"/>
    <lineage>
        <taxon>Eukaryota</taxon>
        <taxon>Metazoa</taxon>
        <taxon>Ecdysozoa</taxon>
        <taxon>Nematoda</taxon>
        <taxon>Chromadorea</taxon>
        <taxon>Rhabditida</taxon>
        <taxon>Tylenchina</taxon>
        <taxon>Panagrolaimomorpha</taxon>
        <taxon>Panagrolaimoidea</taxon>
        <taxon>Panagrolaimidae</taxon>
        <taxon>Panagrellus</taxon>
    </lineage>
</organism>
<feature type="compositionally biased region" description="Basic residues" evidence="6">
    <location>
        <begin position="212"/>
        <end position="223"/>
    </location>
</feature>
<evidence type="ECO:0000256" key="2">
    <source>
        <dbReference type="ARBA" id="ARBA00022737"/>
    </source>
</evidence>
<evidence type="ECO:0000313" key="8">
    <source>
        <dbReference type="Proteomes" id="UP000492821"/>
    </source>
</evidence>
<feature type="region of interest" description="Disordered" evidence="6">
    <location>
        <begin position="1"/>
        <end position="23"/>
    </location>
</feature>
<name>A0A7E4VW92_PANRE</name>
<keyword evidence="8" id="KW-1185">Reference proteome</keyword>
<evidence type="ECO:0000256" key="3">
    <source>
        <dbReference type="ARBA" id="ARBA00022771"/>
    </source>
</evidence>
<feature type="domain" description="C2H2-type" evidence="7">
    <location>
        <begin position="123"/>
        <end position="150"/>
    </location>
</feature>